<dbReference type="EMBL" id="JAUYVH010000001">
    <property type="protein sequence ID" value="MDQ9169549.1"/>
    <property type="molecule type" value="Genomic_DNA"/>
</dbReference>
<sequence>MLSQQYHEELRALRNLERAVRAYSLASTLVSERQRSHILAVALKEVVEARKASIRKSKLSSA</sequence>
<protein>
    <submittedName>
        <fullName evidence="1">Uncharacterized protein</fullName>
    </submittedName>
</protein>
<dbReference type="RefSeq" id="WP_338435450.1">
    <property type="nucleotide sequence ID" value="NZ_JAUYVH010000001.1"/>
</dbReference>
<comment type="caution">
    <text evidence="1">The sequence shown here is derived from an EMBL/GenBank/DDBJ whole genome shotgun (WGS) entry which is preliminary data.</text>
</comment>
<organism evidence="1 2">
    <name type="scientific">Keguizhuia sedimenti</name>
    <dbReference type="NCBI Taxonomy" id="3064264"/>
    <lineage>
        <taxon>Bacteria</taxon>
        <taxon>Pseudomonadati</taxon>
        <taxon>Pseudomonadota</taxon>
        <taxon>Betaproteobacteria</taxon>
        <taxon>Burkholderiales</taxon>
        <taxon>Oxalobacteraceae</taxon>
        <taxon>Keguizhuia</taxon>
    </lineage>
</organism>
<dbReference type="Proteomes" id="UP001225596">
    <property type="component" value="Unassembled WGS sequence"/>
</dbReference>
<name>A0ABU1BN50_9BURK</name>
<evidence type="ECO:0000313" key="2">
    <source>
        <dbReference type="Proteomes" id="UP001225596"/>
    </source>
</evidence>
<keyword evidence="2" id="KW-1185">Reference proteome</keyword>
<evidence type="ECO:0000313" key="1">
    <source>
        <dbReference type="EMBL" id="MDQ9169549.1"/>
    </source>
</evidence>
<proteinExistence type="predicted"/>
<reference evidence="1 2" key="1">
    <citation type="submission" date="2023-08" db="EMBL/GenBank/DDBJ databases">
        <title>Oxalobacteraceae gen .nov., isolated from river sludge outside the plant.</title>
        <authorList>
            <person name="Zhao S.Y."/>
        </authorList>
    </citation>
    <scope>NUCLEOTIDE SEQUENCE [LARGE SCALE GENOMIC DNA]</scope>
    <source>
        <strain evidence="1 2">R-40</strain>
    </source>
</reference>
<gene>
    <name evidence="1" type="ORF">Q8A64_03900</name>
</gene>
<accession>A0ABU1BN50</accession>